<comment type="caution">
    <text evidence="3">The sequence shown here is derived from an EMBL/GenBank/DDBJ whole genome shotgun (WGS) entry which is preliminary data.</text>
</comment>
<accession>A0ABQ5CEL0</accession>
<organism evidence="3 4">
    <name type="scientific">Tanacetum coccineum</name>
    <dbReference type="NCBI Taxonomy" id="301880"/>
    <lineage>
        <taxon>Eukaryota</taxon>
        <taxon>Viridiplantae</taxon>
        <taxon>Streptophyta</taxon>
        <taxon>Embryophyta</taxon>
        <taxon>Tracheophyta</taxon>
        <taxon>Spermatophyta</taxon>
        <taxon>Magnoliopsida</taxon>
        <taxon>eudicotyledons</taxon>
        <taxon>Gunneridae</taxon>
        <taxon>Pentapetalae</taxon>
        <taxon>asterids</taxon>
        <taxon>campanulids</taxon>
        <taxon>Asterales</taxon>
        <taxon>Asteraceae</taxon>
        <taxon>Asteroideae</taxon>
        <taxon>Anthemideae</taxon>
        <taxon>Anthemidinae</taxon>
        <taxon>Tanacetum</taxon>
    </lineage>
</organism>
<sequence>MPRDCLRIIESKSKVRNSRNKPVVAKVSASTSTPGISSEVAELKEMVKALLLQKKYNLHRLLLPVKRLRKVVLLAVVLIPTKLVQPLLAMFIEIISKNMSLKQPQLIQPRKHRMQLKVKTLQNQLNNLATSNQGLESMLGNFIKMNTASTSGTLPSNTVTNPKEDLKGITTRSGVAYKGPAIHTTSSPKVVERDTEVTKDTMHPTNNGSTEDVPPPVVPIVNHESISEPANAPVSASRPNQKASIPFPSRRNDERRREKANDQIEKFYEIFQDLSFEISFTDALMLMPKFASTLKTLIGNKEKLSEMARTPLNENCSATS</sequence>
<dbReference type="EMBL" id="BQNB010014185">
    <property type="protein sequence ID" value="GJT25073.1"/>
    <property type="molecule type" value="Genomic_DNA"/>
</dbReference>
<reference evidence="3" key="1">
    <citation type="journal article" date="2022" name="Int. J. Mol. Sci.">
        <title>Draft Genome of Tanacetum Coccineum: Genomic Comparison of Closely Related Tanacetum-Family Plants.</title>
        <authorList>
            <person name="Yamashiro T."/>
            <person name="Shiraishi A."/>
            <person name="Nakayama K."/>
            <person name="Satake H."/>
        </authorList>
    </citation>
    <scope>NUCLEOTIDE SEQUENCE</scope>
</reference>
<proteinExistence type="predicted"/>
<name>A0ABQ5CEL0_9ASTR</name>
<evidence type="ECO:0000256" key="2">
    <source>
        <dbReference type="SAM" id="MobiDB-lite"/>
    </source>
</evidence>
<keyword evidence="1" id="KW-0175">Coiled coil</keyword>
<keyword evidence="4" id="KW-1185">Reference proteome</keyword>
<gene>
    <name evidence="3" type="ORF">Tco_0895010</name>
</gene>
<feature type="compositionally biased region" description="Basic and acidic residues" evidence="2">
    <location>
        <begin position="250"/>
        <end position="260"/>
    </location>
</feature>
<reference evidence="3" key="2">
    <citation type="submission" date="2022-01" db="EMBL/GenBank/DDBJ databases">
        <authorList>
            <person name="Yamashiro T."/>
            <person name="Shiraishi A."/>
            <person name="Satake H."/>
            <person name="Nakayama K."/>
        </authorList>
    </citation>
    <scope>NUCLEOTIDE SEQUENCE</scope>
</reference>
<dbReference type="Proteomes" id="UP001151760">
    <property type="component" value="Unassembled WGS sequence"/>
</dbReference>
<evidence type="ECO:0000313" key="4">
    <source>
        <dbReference type="Proteomes" id="UP001151760"/>
    </source>
</evidence>
<evidence type="ECO:0000313" key="3">
    <source>
        <dbReference type="EMBL" id="GJT25073.1"/>
    </source>
</evidence>
<feature type="region of interest" description="Disordered" evidence="2">
    <location>
        <begin position="228"/>
        <end position="260"/>
    </location>
</feature>
<feature type="coiled-coil region" evidence="1">
    <location>
        <begin position="111"/>
        <end position="138"/>
    </location>
</feature>
<evidence type="ECO:0000256" key="1">
    <source>
        <dbReference type="SAM" id="Coils"/>
    </source>
</evidence>
<protein>
    <recommendedName>
        <fullName evidence="5">Reverse transcriptase domain-containing protein</fullName>
    </recommendedName>
</protein>
<evidence type="ECO:0008006" key="5">
    <source>
        <dbReference type="Google" id="ProtNLM"/>
    </source>
</evidence>